<reference evidence="3 4" key="1">
    <citation type="submission" date="2024-04" db="EMBL/GenBank/DDBJ databases">
        <authorList>
            <person name="Fracassetti M."/>
        </authorList>
    </citation>
    <scope>NUCLEOTIDE SEQUENCE [LARGE SCALE GENOMIC DNA]</scope>
</reference>
<keyword evidence="1" id="KW-0496">Mitochondrion</keyword>
<dbReference type="AlphaFoldDB" id="A0AAV2FCU8"/>
<dbReference type="EMBL" id="OZ034819">
    <property type="protein sequence ID" value="CAL1396106.1"/>
    <property type="molecule type" value="Genomic_DNA"/>
</dbReference>
<accession>A0AAV2FCU8</accession>
<protein>
    <recommendedName>
        <fullName evidence="1">Mitochondrial import inner membrane translocase subunit TIM50</fullName>
    </recommendedName>
</protein>
<name>A0AAV2FCU8_9ROSI</name>
<gene>
    <name evidence="3" type="ORF">LTRI10_LOCUS36491</name>
</gene>
<keyword evidence="1" id="KW-0813">Transport</keyword>
<keyword evidence="1" id="KW-0653">Protein transport</keyword>
<dbReference type="InterPro" id="IPR050365">
    <property type="entry name" value="TIM50"/>
</dbReference>
<dbReference type="SUPFAM" id="SSF56784">
    <property type="entry name" value="HAD-like"/>
    <property type="match status" value="1"/>
</dbReference>
<evidence type="ECO:0000259" key="2">
    <source>
        <dbReference type="PROSITE" id="PS50969"/>
    </source>
</evidence>
<dbReference type="InterPro" id="IPR004274">
    <property type="entry name" value="FCP1_dom"/>
</dbReference>
<organism evidence="3 4">
    <name type="scientific">Linum trigynum</name>
    <dbReference type="NCBI Taxonomy" id="586398"/>
    <lineage>
        <taxon>Eukaryota</taxon>
        <taxon>Viridiplantae</taxon>
        <taxon>Streptophyta</taxon>
        <taxon>Embryophyta</taxon>
        <taxon>Tracheophyta</taxon>
        <taxon>Spermatophyta</taxon>
        <taxon>Magnoliopsida</taxon>
        <taxon>eudicotyledons</taxon>
        <taxon>Gunneridae</taxon>
        <taxon>Pentapetalae</taxon>
        <taxon>rosids</taxon>
        <taxon>fabids</taxon>
        <taxon>Malpighiales</taxon>
        <taxon>Linaceae</taxon>
        <taxon>Linum</taxon>
    </lineage>
</organism>
<dbReference type="PANTHER" id="PTHR12210">
    <property type="entry name" value="DULLARD PROTEIN PHOSPHATASE"/>
    <property type="match status" value="1"/>
</dbReference>
<evidence type="ECO:0000256" key="1">
    <source>
        <dbReference type="RuleBase" id="RU365079"/>
    </source>
</evidence>
<comment type="subunit">
    <text evidence="1">Component of the TIM23 complex.</text>
</comment>
<dbReference type="InterPro" id="IPR036412">
    <property type="entry name" value="HAD-like_sf"/>
</dbReference>
<keyword evidence="4" id="KW-1185">Reference proteome</keyword>
<comment type="function">
    <text evidence="1">Essential component of the TIM23 complex, a complex that mediates the translocation of transit peptide-containing proteins across the mitochondrial inner membrane.</text>
</comment>
<comment type="similarity">
    <text evidence="1">Belongs to the TIM50 family.</text>
</comment>
<keyword evidence="1" id="KW-0809">Transit peptide</keyword>
<dbReference type="InterPro" id="IPR023214">
    <property type="entry name" value="HAD_sf"/>
</dbReference>
<feature type="domain" description="FCP1 homology" evidence="2">
    <location>
        <begin position="39"/>
        <end position="230"/>
    </location>
</feature>
<dbReference type="SMART" id="SM00577">
    <property type="entry name" value="CPDc"/>
    <property type="match status" value="1"/>
</dbReference>
<dbReference type="Proteomes" id="UP001497516">
    <property type="component" value="Chromosome 6"/>
</dbReference>
<dbReference type="GO" id="GO:0005744">
    <property type="term" value="C:TIM23 mitochondrial import inner membrane translocase complex"/>
    <property type="evidence" value="ECO:0007669"/>
    <property type="project" value="UniProtKB-UniRule"/>
</dbReference>
<evidence type="ECO:0000313" key="3">
    <source>
        <dbReference type="EMBL" id="CAL1396106.1"/>
    </source>
</evidence>
<dbReference type="Gene3D" id="3.40.50.1000">
    <property type="entry name" value="HAD superfamily/HAD-like"/>
    <property type="match status" value="1"/>
</dbReference>
<dbReference type="GO" id="GO:0015031">
    <property type="term" value="P:protein transport"/>
    <property type="evidence" value="ECO:0007669"/>
    <property type="project" value="UniProtKB-KW"/>
</dbReference>
<evidence type="ECO:0000313" key="4">
    <source>
        <dbReference type="Proteomes" id="UP001497516"/>
    </source>
</evidence>
<proteinExistence type="inferred from homology"/>
<dbReference type="Pfam" id="PF03031">
    <property type="entry name" value="NIF"/>
    <property type="match status" value="1"/>
</dbReference>
<keyword evidence="1" id="KW-0811">Translocation</keyword>
<dbReference type="PROSITE" id="PS50969">
    <property type="entry name" value="FCP1"/>
    <property type="match status" value="1"/>
</dbReference>
<sequence>MHSSDDGEVRKGEKEAVLHDDGEEGASLLRRLSIGPRPSTRDRQLVILALGGLLCERVLIRENPSRVFNARRPYDAAYGSFVVYKRPHCETFLKFCFEKFDVAIWSTANSWYTENALDCVMTGLKKSGLVFVWNQHAIDSGFKSLQKKDRPIFLKKLSNVWDRRWRTTFGSSSRRYSASNTLMIELDDVPEKTLLNPPNTAVFAPEYKFEDDDDNVLAQEGELWKFLDGLSRAEDVGSYVTANPYGPPAITAAHPDWAYYQEIIHAHGGSS</sequence>
<comment type="subcellular location">
    <subcellularLocation>
        <location evidence="1">Mitochondrion inner membrane</location>
        <topology evidence="1">Single-pass membrane protein</topology>
    </subcellularLocation>
</comment>